<dbReference type="Proteomes" id="UP001157961">
    <property type="component" value="Unassembled WGS sequence"/>
</dbReference>
<organism evidence="2 3">
    <name type="scientific">Shimia sagamensis</name>
    <dbReference type="NCBI Taxonomy" id="1566352"/>
    <lineage>
        <taxon>Bacteria</taxon>
        <taxon>Pseudomonadati</taxon>
        <taxon>Pseudomonadota</taxon>
        <taxon>Alphaproteobacteria</taxon>
        <taxon>Rhodobacterales</taxon>
        <taxon>Roseobacteraceae</taxon>
    </lineage>
</organism>
<dbReference type="SUPFAM" id="SSF53474">
    <property type="entry name" value="alpha/beta-Hydrolases"/>
    <property type="match status" value="1"/>
</dbReference>
<evidence type="ECO:0000313" key="2">
    <source>
        <dbReference type="EMBL" id="SMP26487.1"/>
    </source>
</evidence>
<dbReference type="InterPro" id="IPR029058">
    <property type="entry name" value="AB_hydrolase_fold"/>
</dbReference>
<evidence type="ECO:0000313" key="3">
    <source>
        <dbReference type="Proteomes" id="UP001157961"/>
    </source>
</evidence>
<sequence>MQITANGIQIEVETFGPQDGVPMVFIRGLGSQLIHWPAELYEGLAAQGYRVVLFDNRDVGLSQRCPKDGVASGAEEITAAALAGAPVPAAYTLNDMAKDVVGVMDALGLPKAHVFGMSMGGAITQLLCIDHADRLLSATIVMATARTFAERGGNAEWLATLLARDVDRETHIKNCIAEYINWGSPAYPMTQDEIAMQAAQAYDRAFDPEGINRQVLAVIASTDRRQDLTKVALPCQVIHGEQDTLIPPEAGAEIAGLIPNCDHHLIEGMGHVITPKQASMLVEMMQDFITRRAG</sequence>
<dbReference type="Gene3D" id="3.40.50.1820">
    <property type="entry name" value="alpha/beta hydrolase"/>
    <property type="match status" value="1"/>
</dbReference>
<dbReference type="InterPro" id="IPR050471">
    <property type="entry name" value="AB_hydrolase"/>
</dbReference>
<dbReference type="PANTHER" id="PTHR43433:SF5">
    <property type="entry name" value="AB HYDROLASE-1 DOMAIN-CONTAINING PROTEIN"/>
    <property type="match status" value="1"/>
</dbReference>
<accession>A0ABY1P538</accession>
<evidence type="ECO:0000259" key="1">
    <source>
        <dbReference type="Pfam" id="PF00561"/>
    </source>
</evidence>
<gene>
    <name evidence="2" type="ORF">SAMN06265373_105252</name>
</gene>
<feature type="domain" description="AB hydrolase-1" evidence="1">
    <location>
        <begin position="22"/>
        <end position="273"/>
    </location>
</feature>
<comment type="caution">
    <text evidence="2">The sequence shown here is derived from an EMBL/GenBank/DDBJ whole genome shotgun (WGS) entry which is preliminary data.</text>
</comment>
<dbReference type="Pfam" id="PF00561">
    <property type="entry name" value="Abhydrolase_1"/>
    <property type="match status" value="1"/>
</dbReference>
<keyword evidence="3" id="KW-1185">Reference proteome</keyword>
<dbReference type="PANTHER" id="PTHR43433">
    <property type="entry name" value="HYDROLASE, ALPHA/BETA FOLD FAMILY PROTEIN"/>
    <property type="match status" value="1"/>
</dbReference>
<name>A0ABY1P538_9RHOB</name>
<proteinExistence type="predicted"/>
<protein>
    <submittedName>
        <fullName evidence="2">Pimeloyl-ACP methyl ester carboxylesterase</fullName>
    </submittedName>
</protein>
<dbReference type="InterPro" id="IPR000073">
    <property type="entry name" value="AB_hydrolase_1"/>
</dbReference>
<dbReference type="RefSeq" id="WP_283426658.1">
    <property type="nucleotide sequence ID" value="NZ_FXTY01000005.1"/>
</dbReference>
<reference evidence="2 3" key="1">
    <citation type="submission" date="2017-05" db="EMBL/GenBank/DDBJ databases">
        <authorList>
            <person name="Varghese N."/>
            <person name="Submissions S."/>
        </authorList>
    </citation>
    <scope>NUCLEOTIDE SEQUENCE [LARGE SCALE GENOMIC DNA]</scope>
    <source>
        <strain evidence="2 3">DSM 29734</strain>
    </source>
</reference>
<dbReference type="EMBL" id="FXTY01000005">
    <property type="protein sequence ID" value="SMP26487.1"/>
    <property type="molecule type" value="Genomic_DNA"/>
</dbReference>